<evidence type="ECO:0000313" key="3">
    <source>
        <dbReference type="Proteomes" id="UP000244855"/>
    </source>
</evidence>
<dbReference type="EMBL" id="KZ805584">
    <property type="protein sequence ID" value="PVH93508.1"/>
    <property type="molecule type" value="Genomic_DNA"/>
</dbReference>
<organism evidence="2 3">
    <name type="scientific">Periconia macrospinosa</name>
    <dbReference type="NCBI Taxonomy" id="97972"/>
    <lineage>
        <taxon>Eukaryota</taxon>
        <taxon>Fungi</taxon>
        <taxon>Dikarya</taxon>
        <taxon>Ascomycota</taxon>
        <taxon>Pezizomycotina</taxon>
        <taxon>Dothideomycetes</taxon>
        <taxon>Pleosporomycetidae</taxon>
        <taxon>Pleosporales</taxon>
        <taxon>Massarineae</taxon>
        <taxon>Periconiaceae</taxon>
        <taxon>Periconia</taxon>
    </lineage>
</organism>
<dbReference type="Proteomes" id="UP000244855">
    <property type="component" value="Unassembled WGS sequence"/>
</dbReference>
<dbReference type="AlphaFoldDB" id="A0A2V1D664"/>
<evidence type="ECO:0000256" key="1">
    <source>
        <dbReference type="SAM" id="MobiDB-lite"/>
    </source>
</evidence>
<gene>
    <name evidence="2" type="ORF">DM02DRAFT_222359</name>
</gene>
<accession>A0A2V1D664</accession>
<feature type="compositionally biased region" description="Polar residues" evidence="1">
    <location>
        <begin position="25"/>
        <end position="51"/>
    </location>
</feature>
<sequence>MTFLSREGNRTPQSVEPAPHAPTDSHAQIHNVPSSMSYPTTKSSNPPVSPTATANFLPTLLPRYIFTPHFRKLQIFPKSNSRSQRKSPSRNITDGRWSRQSKPCQ</sequence>
<name>A0A2V1D664_9PLEO</name>
<proteinExistence type="predicted"/>
<feature type="region of interest" description="Disordered" evidence="1">
    <location>
        <begin position="1"/>
        <end position="51"/>
    </location>
</feature>
<evidence type="ECO:0000313" key="2">
    <source>
        <dbReference type="EMBL" id="PVH93508.1"/>
    </source>
</evidence>
<keyword evidence="3" id="KW-1185">Reference proteome</keyword>
<protein>
    <submittedName>
        <fullName evidence="2">Uncharacterized protein</fullName>
    </submittedName>
</protein>
<reference evidence="2 3" key="1">
    <citation type="journal article" date="2018" name="Sci. Rep.">
        <title>Comparative genomics provides insights into the lifestyle and reveals functional heterogeneity of dark septate endophytic fungi.</title>
        <authorList>
            <person name="Knapp D.G."/>
            <person name="Nemeth J.B."/>
            <person name="Barry K."/>
            <person name="Hainaut M."/>
            <person name="Henrissat B."/>
            <person name="Johnson J."/>
            <person name="Kuo A."/>
            <person name="Lim J.H.P."/>
            <person name="Lipzen A."/>
            <person name="Nolan M."/>
            <person name="Ohm R.A."/>
            <person name="Tamas L."/>
            <person name="Grigoriev I.V."/>
            <person name="Spatafora J.W."/>
            <person name="Nagy L.G."/>
            <person name="Kovacs G.M."/>
        </authorList>
    </citation>
    <scope>NUCLEOTIDE SEQUENCE [LARGE SCALE GENOMIC DNA]</scope>
    <source>
        <strain evidence="2 3">DSE2036</strain>
    </source>
</reference>
<feature type="region of interest" description="Disordered" evidence="1">
    <location>
        <begin position="75"/>
        <end position="105"/>
    </location>
</feature>